<keyword evidence="6" id="KW-0282">Flagellum</keyword>
<dbReference type="EMBL" id="DRND01000269">
    <property type="protein sequence ID" value="HFC46905.1"/>
    <property type="molecule type" value="Genomic_DNA"/>
</dbReference>
<dbReference type="GO" id="GO:0003774">
    <property type="term" value="F:cytoskeletal motor activity"/>
    <property type="evidence" value="ECO:0007669"/>
    <property type="project" value="InterPro"/>
</dbReference>
<evidence type="ECO:0000256" key="2">
    <source>
        <dbReference type="ARBA" id="ARBA00009272"/>
    </source>
</evidence>
<dbReference type="GO" id="GO:0071973">
    <property type="term" value="P:bacterial-type flagellum-dependent cell motility"/>
    <property type="evidence" value="ECO:0007669"/>
    <property type="project" value="InterPro"/>
</dbReference>
<keyword evidence="6" id="KW-0969">Cilium</keyword>
<accession>A0A7V2SYV9</accession>
<dbReference type="NCBIfam" id="TIGR00205">
    <property type="entry name" value="fliE"/>
    <property type="match status" value="1"/>
</dbReference>
<dbReference type="AlphaFoldDB" id="A0A7V2SYV9"/>
<evidence type="ECO:0000313" key="6">
    <source>
        <dbReference type="EMBL" id="HFC46905.1"/>
    </source>
</evidence>
<evidence type="ECO:0000256" key="1">
    <source>
        <dbReference type="ARBA" id="ARBA00004117"/>
    </source>
</evidence>
<comment type="caution">
    <text evidence="6">The sequence shown here is derived from an EMBL/GenBank/DDBJ whole genome shotgun (WGS) entry which is preliminary data.</text>
</comment>
<dbReference type="Proteomes" id="UP000885797">
    <property type="component" value="Unassembled WGS sequence"/>
</dbReference>
<sequence>MKVITEPKLLSVSPEDGAGAKAPGGEGSSVAGFGDMLKQAISQVNQRLKEADELADRLAMGEHVDIAQVMSAMAKADISFRLLLQVRNKALNAYDEIMRMQF</sequence>
<dbReference type="GO" id="GO:0005198">
    <property type="term" value="F:structural molecule activity"/>
    <property type="evidence" value="ECO:0007669"/>
    <property type="project" value="UniProtKB-UniRule"/>
</dbReference>
<dbReference type="PANTHER" id="PTHR34653">
    <property type="match status" value="1"/>
</dbReference>
<evidence type="ECO:0000256" key="4">
    <source>
        <dbReference type="HAMAP-Rule" id="MF_00724"/>
    </source>
</evidence>
<dbReference type="GO" id="GO:0009425">
    <property type="term" value="C:bacterial-type flagellum basal body"/>
    <property type="evidence" value="ECO:0007669"/>
    <property type="project" value="UniProtKB-SubCell"/>
</dbReference>
<keyword evidence="6" id="KW-0966">Cell projection</keyword>
<dbReference type="InterPro" id="IPR001624">
    <property type="entry name" value="FliE"/>
</dbReference>
<dbReference type="PANTHER" id="PTHR34653:SF1">
    <property type="entry name" value="FLAGELLAR HOOK-BASAL BODY COMPLEX PROTEIN FLIE"/>
    <property type="match status" value="1"/>
</dbReference>
<keyword evidence="3 4" id="KW-0975">Bacterial flagellum</keyword>
<organism evidence="6">
    <name type="scientific">Dissulfuribacter thermophilus</name>
    <dbReference type="NCBI Taxonomy" id="1156395"/>
    <lineage>
        <taxon>Bacteria</taxon>
        <taxon>Pseudomonadati</taxon>
        <taxon>Thermodesulfobacteriota</taxon>
        <taxon>Dissulfuribacteria</taxon>
        <taxon>Dissulfuribacterales</taxon>
        <taxon>Dissulfuribacteraceae</taxon>
        <taxon>Dissulfuribacter</taxon>
    </lineage>
</organism>
<comment type="similarity">
    <text evidence="2 4">Belongs to the FliE family.</text>
</comment>
<name>A0A7V2SYV9_9BACT</name>
<evidence type="ECO:0000256" key="3">
    <source>
        <dbReference type="ARBA" id="ARBA00023143"/>
    </source>
</evidence>
<gene>
    <name evidence="4 6" type="primary">fliE</name>
    <name evidence="6" type="ORF">ENJ63_03395</name>
</gene>
<dbReference type="PRINTS" id="PR01006">
    <property type="entry name" value="FLGHOOKFLIE"/>
</dbReference>
<proteinExistence type="inferred from homology"/>
<comment type="subcellular location">
    <subcellularLocation>
        <location evidence="1 4">Bacterial flagellum basal body</location>
    </subcellularLocation>
</comment>
<dbReference type="HAMAP" id="MF_00724">
    <property type="entry name" value="FliE"/>
    <property type="match status" value="1"/>
</dbReference>
<protein>
    <recommendedName>
        <fullName evidence="4 5">Flagellar hook-basal body complex protein FliE</fullName>
    </recommendedName>
</protein>
<dbReference type="Pfam" id="PF02049">
    <property type="entry name" value="FliE"/>
    <property type="match status" value="1"/>
</dbReference>
<evidence type="ECO:0000256" key="5">
    <source>
        <dbReference type="NCBIfam" id="TIGR00205"/>
    </source>
</evidence>
<reference evidence="6" key="1">
    <citation type="journal article" date="2020" name="mSystems">
        <title>Genome- and Community-Level Interaction Insights into Carbon Utilization and Element Cycling Functions of Hydrothermarchaeota in Hydrothermal Sediment.</title>
        <authorList>
            <person name="Zhou Z."/>
            <person name="Liu Y."/>
            <person name="Xu W."/>
            <person name="Pan J."/>
            <person name="Luo Z.H."/>
            <person name="Li M."/>
        </authorList>
    </citation>
    <scope>NUCLEOTIDE SEQUENCE [LARGE SCALE GENOMIC DNA]</scope>
    <source>
        <strain evidence="6">HyVt-503</strain>
    </source>
</reference>